<comment type="caution">
    <text evidence="3">The sequence shown here is derived from an EMBL/GenBank/DDBJ whole genome shotgun (WGS) entry which is preliminary data.</text>
</comment>
<feature type="signal peptide" evidence="2">
    <location>
        <begin position="1"/>
        <end position="20"/>
    </location>
</feature>
<feature type="chain" id="PRO_5004082620" description="Beta-lactamase-inhibitor-like PepSY-like domain-containing protein" evidence="2">
    <location>
        <begin position="21"/>
        <end position="151"/>
    </location>
</feature>
<keyword evidence="2" id="KW-0732">Signal</keyword>
<dbReference type="Proteomes" id="UP000011910">
    <property type="component" value="Unassembled WGS sequence"/>
</dbReference>
<evidence type="ECO:0000256" key="2">
    <source>
        <dbReference type="SAM" id="SignalP"/>
    </source>
</evidence>
<dbReference type="OrthoDB" id="9897729at2"/>
<evidence type="ECO:0000313" key="3">
    <source>
        <dbReference type="EMBL" id="EMR01499.1"/>
    </source>
</evidence>
<evidence type="ECO:0000256" key="1">
    <source>
        <dbReference type="SAM" id="MobiDB-lite"/>
    </source>
</evidence>
<protein>
    <recommendedName>
        <fullName evidence="5">Beta-lactamase-inhibitor-like PepSY-like domain-containing protein</fullName>
    </recommendedName>
</protein>
<organism evidence="3 4">
    <name type="scientific">Cesiribacter andamanensis AMV16</name>
    <dbReference type="NCBI Taxonomy" id="1279009"/>
    <lineage>
        <taxon>Bacteria</taxon>
        <taxon>Pseudomonadati</taxon>
        <taxon>Bacteroidota</taxon>
        <taxon>Cytophagia</taxon>
        <taxon>Cytophagales</taxon>
        <taxon>Cesiribacteraceae</taxon>
        <taxon>Cesiribacter</taxon>
    </lineage>
</organism>
<dbReference type="EMBL" id="AODQ01000111">
    <property type="protein sequence ID" value="EMR01499.1"/>
    <property type="molecule type" value="Genomic_DNA"/>
</dbReference>
<evidence type="ECO:0008006" key="5">
    <source>
        <dbReference type="Google" id="ProtNLM"/>
    </source>
</evidence>
<name>M7NSM8_9BACT</name>
<dbReference type="AlphaFoldDB" id="M7NSM8"/>
<accession>M7NSM8</accession>
<feature type="compositionally biased region" description="Low complexity" evidence="1">
    <location>
        <begin position="130"/>
        <end position="151"/>
    </location>
</feature>
<feature type="region of interest" description="Disordered" evidence="1">
    <location>
        <begin position="127"/>
        <end position="151"/>
    </location>
</feature>
<gene>
    <name evidence="3" type="ORF">ADICEAN_03384</name>
</gene>
<proteinExistence type="predicted"/>
<reference evidence="3 4" key="1">
    <citation type="journal article" date="2013" name="Genome Announc.">
        <title>Draft Genome Sequence of Cesiribacter andamanensis Strain AMV16T, Isolated from a Soil Sample from a Mud Volcano in the Andaman Islands, India.</title>
        <authorList>
            <person name="Shivaji S."/>
            <person name="Ara S."/>
            <person name="Begum Z."/>
            <person name="Srinivas T.N."/>
            <person name="Singh A."/>
            <person name="Kumar Pinnaka A."/>
        </authorList>
    </citation>
    <scope>NUCLEOTIDE SEQUENCE [LARGE SCALE GENOMIC DNA]</scope>
    <source>
        <strain evidence="3 4">AMV16</strain>
    </source>
</reference>
<keyword evidence="4" id="KW-1185">Reference proteome</keyword>
<sequence>MKTIVLSIFFVGLGSISAFAQTTPNKAAAEEGVYTLTMDRMSATVEEADRRSISTTKLPERIVEQLKYSPLAGHAIVGATEIMPPFGEEEDVQYELVLQESRPGKSGLLLVRYDFFGKLISQKEVPNKQAAPVGTAAAEGTAEVETAADQK</sequence>
<evidence type="ECO:0000313" key="4">
    <source>
        <dbReference type="Proteomes" id="UP000011910"/>
    </source>
</evidence>
<dbReference type="RefSeq" id="WP_009196767.1">
    <property type="nucleotide sequence ID" value="NZ_AODQ01000111.1"/>
</dbReference>